<dbReference type="Gene3D" id="1.10.238.10">
    <property type="entry name" value="EF-hand"/>
    <property type="match status" value="1"/>
</dbReference>
<dbReference type="SUPFAM" id="SSF47473">
    <property type="entry name" value="EF-hand"/>
    <property type="match status" value="1"/>
</dbReference>
<dbReference type="EMBL" id="HBUE01146241">
    <property type="protein sequence ID" value="CAG6503151.1"/>
    <property type="molecule type" value="Transcribed_RNA"/>
</dbReference>
<sequence>MAAISEFRKKKLLYVFNVFFDVNQSGEIDRKDFEMAVEKICELRGWPVGNSRNTETHESMFKIWEGLRAKADKDNDGQVSVEEWCKMWDEYARDPDSVLDWQLRYMNFMFDLEDASNDGGIDAEEFSIVCSSYGLDQQECRDAFGKMAQGSEEVDREQFSKLWREYFSSDDPASPGNFIFGKTSF</sequence>
<name>A0A8D8IHJ8_CULPI</name>
<dbReference type="PROSITE" id="PS50222">
    <property type="entry name" value="EF_HAND_2"/>
    <property type="match status" value="3"/>
</dbReference>
<keyword evidence="1" id="KW-0106">Calcium</keyword>
<dbReference type="InterPro" id="IPR002048">
    <property type="entry name" value="EF_hand_dom"/>
</dbReference>
<evidence type="ECO:0000256" key="1">
    <source>
        <dbReference type="ARBA" id="ARBA00022837"/>
    </source>
</evidence>
<evidence type="ECO:0000259" key="2">
    <source>
        <dbReference type="PROSITE" id="PS50222"/>
    </source>
</evidence>
<dbReference type="EMBL" id="HBUE01251139">
    <property type="protein sequence ID" value="CAG6554399.1"/>
    <property type="molecule type" value="Transcribed_RNA"/>
</dbReference>
<dbReference type="EMBL" id="HBUE01251142">
    <property type="protein sequence ID" value="CAG6554404.1"/>
    <property type="molecule type" value="Transcribed_RNA"/>
</dbReference>
<protein>
    <submittedName>
        <fullName evidence="3">Calexcitin-2</fullName>
    </submittedName>
</protein>
<organism evidence="3">
    <name type="scientific">Culex pipiens</name>
    <name type="common">House mosquito</name>
    <dbReference type="NCBI Taxonomy" id="7175"/>
    <lineage>
        <taxon>Eukaryota</taxon>
        <taxon>Metazoa</taxon>
        <taxon>Ecdysozoa</taxon>
        <taxon>Arthropoda</taxon>
        <taxon>Hexapoda</taxon>
        <taxon>Insecta</taxon>
        <taxon>Pterygota</taxon>
        <taxon>Neoptera</taxon>
        <taxon>Endopterygota</taxon>
        <taxon>Diptera</taxon>
        <taxon>Nematocera</taxon>
        <taxon>Culicoidea</taxon>
        <taxon>Culicidae</taxon>
        <taxon>Culicinae</taxon>
        <taxon>Culicini</taxon>
        <taxon>Culex</taxon>
        <taxon>Culex</taxon>
    </lineage>
</organism>
<feature type="domain" description="EF-hand" evidence="2">
    <location>
        <begin position="20"/>
        <end position="43"/>
    </location>
</feature>
<dbReference type="EMBL" id="HBUE01251143">
    <property type="protein sequence ID" value="CAG6554405.1"/>
    <property type="molecule type" value="Transcribed_RNA"/>
</dbReference>
<dbReference type="EMBL" id="HBUE01146245">
    <property type="protein sequence ID" value="CAG6503157.1"/>
    <property type="molecule type" value="Transcribed_RNA"/>
</dbReference>
<evidence type="ECO:0000313" key="3">
    <source>
        <dbReference type="EMBL" id="CAG6554399.1"/>
    </source>
</evidence>
<dbReference type="EMBL" id="HBUE01146237">
    <property type="protein sequence ID" value="CAG6503145.1"/>
    <property type="molecule type" value="Transcribed_RNA"/>
</dbReference>
<feature type="domain" description="EF-hand" evidence="2">
    <location>
        <begin position="69"/>
        <end position="94"/>
    </location>
</feature>
<dbReference type="InterPro" id="IPR011992">
    <property type="entry name" value="EF-hand-dom_pair"/>
</dbReference>
<accession>A0A8D8IHJ8</accession>
<dbReference type="EMBL" id="HBUE01146246">
    <property type="protein sequence ID" value="CAG6503159.1"/>
    <property type="molecule type" value="Transcribed_RNA"/>
</dbReference>
<dbReference type="AlphaFoldDB" id="A0A8D8IHJ8"/>
<dbReference type="EMBL" id="HBUE01251138">
    <property type="protein sequence ID" value="CAG6554397.1"/>
    <property type="molecule type" value="Transcribed_RNA"/>
</dbReference>
<dbReference type="EMBL" id="HBUE01251144">
    <property type="protein sequence ID" value="CAG6554407.1"/>
    <property type="molecule type" value="Transcribed_RNA"/>
</dbReference>
<proteinExistence type="predicted"/>
<dbReference type="EMBL" id="HBUE01251134">
    <property type="protein sequence ID" value="CAG6554391.1"/>
    <property type="molecule type" value="Transcribed_RNA"/>
</dbReference>
<dbReference type="EMBL" id="HBUE01146240">
    <property type="protein sequence ID" value="CAG6503149.1"/>
    <property type="molecule type" value="Transcribed_RNA"/>
</dbReference>
<dbReference type="SMART" id="SM00054">
    <property type="entry name" value="EFh"/>
    <property type="match status" value="3"/>
</dbReference>
<dbReference type="EMBL" id="HBUE01146244">
    <property type="protein sequence ID" value="CAG6503156.1"/>
    <property type="molecule type" value="Transcribed_RNA"/>
</dbReference>
<dbReference type="EMBL" id="HBUE01146236">
    <property type="protein sequence ID" value="CAG6503143.1"/>
    <property type="molecule type" value="Transcribed_RNA"/>
</dbReference>
<feature type="domain" description="EF-hand" evidence="2">
    <location>
        <begin position="101"/>
        <end position="136"/>
    </location>
</feature>
<dbReference type="FunFam" id="1.10.238.10:FF:000318">
    <property type="entry name" value="GG16823"/>
    <property type="match status" value="1"/>
</dbReference>
<reference evidence="3" key="1">
    <citation type="submission" date="2021-05" db="EMBL/GenBank/DDBJ databases">
        <authorList>
            <person name="Alioto T."/>
            <person name="Alioto T."/>
            <person name="Gomez Garrido J."/>
        </authorList>
    </citation>
    <scope>NUCLEOTIDE SEQUENCE</scope>
</reference>
<dbReference type="Pfam" id="PF13202">
    <property type="entry name" value="EF-hand_5"/>
    <property type="match status" value="2"/>
</dbReference>
<dbReference type="EMBL" id="HBUE01251135">
    <property type="protein sequence ID" value="CAG6554393.1"/>
    <property type="molecule type" value="Transcribed_RNA"/>
</dbReference>
<dbReference type="GO" id="GO:0005509">
    <property type="term" value="F:calcium ion binding"/>
    <property type="evidence" value="ECO:0007669"/>
    <property type="project" value="InterPro"/>
</dbReference>
<dbReference type="InterPro" id="IPR018247">
    <property type="entry name" value="EF_Hand_1_Ca_BS"/>
</dbReference>
<dbReference type="PROSITE" id="PS00018">
    <property type="entry name" value="EF_HAND_1"/>
    <property type="match status" value="2"/>
</dbReference>